<dbReference type="PANTHER" id="PTHR48081:SF8">
    <property type="entry name" value="ALPHA_BETA HYDROLASE FOLD-3 DOMAIN-CONTAINING PROTEIN-RELATED"/>
    <property type="match status" value="1"/>
</dbReference>
<comment type="caution">
    <text evidence="6">The sequence shown here is derived from an EMBL/GenBank/DDBJ whole genome shotgun (WGS) entry which is preliminary data.</text>
</comment>
<keyword evidence="8" id="KW-1185">Reference proteome</keyword>
<dbReference type="SUPFAM" id="SSF53474">
    <property type="entry name" value="alpha/beta-Hydrolases"/>
    <property type="match status" value="1"/>
</dbReference>
<organism evidence="6 8">
    <name type="scientific">Mycolicibacterium diernhoferi</name>
    <dbReference type="NCBI Taxonomy" id="1801"/>
    <lineage>
        <taxon>Bacteria</taxon>
        <taxon>Bacillati</taxon>
        <taxon>Actinomycetota</taxon>
        <taxon>Actinomycetes</taxon>
        <taxon>Mycobacteriales</taxon>
        <taxon>Mycobacteriaceae</taxon>
        <taxon>Mycolicibacterium</taxon>
    </lineage>
</organism>
<dbReference type="OrthoDB" id="3181909at2"/>
<gene>
    <name evidence="5" type="ORF">BV510_00520</name>
    <name evidence="6" type="ORF">CRI78_15300</name>
</gene>
<comment type="similarity">
    <text evidence="1">Belongs to the 'GDXG' lipolytic enzyme family.</text>
</comment>
<evidence type="ECO:0000256" key="2">
    <source>
        <dbReference type="ARBA" id="ARBA00022801"/>
    </source>
</evidence>
<dbReference type="GO" id="GO:0016787">
    <property type="term" value="F:hydrolase activity"/>
    <property type="evidence" value="ECO:0007669"/>
    <property type="project" value="UniProtKB-KW"/>
</dbReference>
<dbReference type="Proteomes" id="UP000220340">
    <property type="component" value="Unassembled WGS sequence"/>
</dbReference>
<feature type="domain" description="Alpha/beta hydrolase fold-3" evidence="4">
    <location>
        <begin position="79"/>
        <end position="288"/>
    </location>
</feature>
<evidence type="ECO:0000256" key="1">
    <source>
        <dbReference type="ARBA" id="ARBA00010515"/>
    </source>
</evidence>
<dbReference type="Gene3D" id="3.40.50.1820">
    <property type="entry name" value="alpha/beta hydrolase"/>
    <property type="match status" value="1"/>
</dbReference>
<evidence type="ECO:0000259" key="4">
    <source>
        <dbReference type="Pfam" id="PF07859"/>
    </source>
</evidence>
<evidence type="ECO:0000313" key="8">
    <source>
        <dbReference type="Proteomes" id="UP000220340"/>
    </source>
</evidence>
<dbReference type="InterPro" id="IPR029058">
    <property type="entry name" value="AB_hydrolase_fold"/>
</dbReference>
<dbReference type="EMBL" id="MIJD01000002">
    <property type="protein sequence ID" value="OPE56330.1"/>
    <property type="molecule type" value="Genomic_DNA"/>
</dbReference>
<evidence type="ECO:0000313" key="5">
    <source>
        <dbReference type="EMBL" id="OPE56330.1"/>
    </source>
</evidence>
<dbReference type="STRING" id="1801.BRW64_07420"/>
<feature type="active site" evidence="3">
    <location>
        <position position="157"/>
    </location>
</feature>
<name>A0A1Q4HI48_9MYCO</name>
<accession>A0A1Q4HI48</accession>
<evidence type="ECO:0000313" key="6">
    <source>
        <dbReference type="EMBL" id="PEG53717.1"/>
    </source>
</evidence>
<dbReference type="PROSITE" id="PS01174">
    <property type="entry name" value="LIPASE_GDXG_SER"/>
    <property type="match status" value="1"/>
</dbReference>
<dbReference type="InterPro" id="IPR050300">
    <property type="entry name" value="GDXG_lipolytic_enzyme"/>
</dbReference>
<evidence type="ECO:0000313" key="7">
    <source>
        <dbReference type="Proteomes" id="UP000191039"/>
    </source>
</evidence>
<dbReference type="Pfam" id="PF07859">
    <property type="entry name" value="Abhydrolase_3"/>
    <property type="match status" value="1"/>
</dbReference>
<dbReference type="RefSeq" id="WP_073855550.1">
    <property type="nucleotide sequence ID" value="NZ_BAAATC010000015.1"/>
</dbReference>
<reference evidence="6 8" key="2">
    <citation type="submission" date="2017-10" db="EMBL/GenBank/DDBJ databases">
        <title>The new phylogeny of genus Mycobacterium.</title>
        <authorList>
            <person name="Tortoli E."/>
            <person name="Trovato A."/>
            <person name="Cirillo D.M."/>
        </authorList>
    </citation>
    <scope>NUCLEOTIDE SEQUENCE [LARGE SCALE GENOMIC DNA]</scope>
    <source>
        <strain evidence="6 8">IP141170001</strain>
    </source>
</reference>
<proteinExistence type="inferred from homology"/>
<dbReference type="InterPro" id="IPR033140">
    <property type="entry name" value="Lipase_GDXG_put_SER_AS"/>
</dbReference>
<keyword evidence="2 6" id="KW-0378">Hydrolase</keyword>
<reference evidence="5 7" key="1">
    <citation type="submission" date="2016-09" db="EMBL/GenBank/DDBJ databases">
        <title>genome sequences of unsequenced Mycobacteria.</title>
        <authorList>
            <person name="Greninger A.L."/>
            <person name="Jerome K.R."/>
            <person name="Mcnair B."/>
            <person name="Wallis C."/>
            <person name="Fang F."/>
        </authorList>
    </citation>
    <scope>NUCLEOTIDE SEQUENCE [LARGE SCALE GENOMIC DNA]</scope>
    <source>
        <strain evidence="5 7">BM1</strain>
    </source>
</reference>
<dbReference type="Proteomes" id="UP000191039">
    <property type="component" value="Unassembled WGS sequence"/>
</dbReference>
<dbReference type="InterPro" id="IPR013094">
    <property type="entry name" value="AB_hydrolase_3"/>
</dbReference>
<dbReference type="AlphaFoldDB" id="A0A1Q4HI48"/>
<sequence>MPIDPIAQKMLDDAKASGRPNAHLLPVPVARENFENTFGALAKPDIHRVVDVEIPTRDGVGVPGRLYLPAEQAADLPLVVYYHGGGWLLGSIDSHDVATRLLANASGAAVLSVGYRRGPESRFPTAVNDAVDALNWAVSADSGLGVDTGRVAVAGDSAGGNLAAAVALHVRDSIRRGDGGPQLRHQLLVYPVTTTDLARGMDPAYDGVMLERDELQWHQDNYLADPSAAADPLVNMLDAELAGLPDATVILAECDPIRPQGELYAKALAAAGVAVETHETPGMVHGFFGLDEVFPTAGGAMTFAGERLAAALATGAHR</sequence>
<dbReference type="PANTHER" id="PTHR48081">
    <property type="entry name" value="AB HYDROLASE SUPERFAMILY PROTEIN C4A8.06C"/>
    <property type="match status" value="1"/>
</dbReference>
<evidence type="ECO:0000256" key="3">
    <source>
        <dbReference type="PROSITE-ProRule" id="PRU10038"/>
    </source>
</evidence>
<dbReference type="EMBL" id="PDCR01000018">
    <property type="protein sequence ID" value="PEG53717.1"/>
    <property type="molecule type" value="Genomic_DNA"/>
</dbReference>
<protein>
    <submittedName>
        <fullName evidence="6">Alpha/beta hydrolase</fullName>
    </submittedName>
    <submittedName>
        <fullName evidence="5">Esterase</fullName>
    </submittedName>
</protein>